<evidence type="ECO:0000256" key="7">
    <source>
        <dbReference type="ARBA" id="ARBA00022448"/>
    </source>
</evidence>
<keyword evidence="16" id="KW-1015">Disulfide bond</keyword>
<reference evidence="20 21" key="3">
    <citation type="journal article" date="2015" name="Genome Announc.">
        <title>Draft Genome Sequence of the Archiascomycetous Yeast Saitoella complicata.</title>
        <authorList>
            <person name="Yamauchi K."/>
            <person name="Kondo S."/>
            <person name="Hamamoto M."/>
            <person name="Takahashi Y."/>
            <person name="Ogura Y."/>
            <person name="Hayashi T."/>
            <person name="Nishida H."/>
        </authorList>
    </citation>
    <scope>NUCLEOTIDE SEQUENCE [LARGE SCALE GENOMIC DNA]</scope>
    <source>
        <strain evidence="20 21">NRRL Y-17804</strain>
    </source>
</reference>
<dbReference type="Proteomes" id="UP000033140">
    <property type="component" value="Unassembled WGS sequence"/>
</dbReference>
<protein>
    <recommendedName>
        <fullName evidence="6">Autophagy-related protein 27</fullName>
    </recommendedName>
</protein>
<keyword evidence="12" id="KW-0072">Autophagy</keyword>
<dbReference type="SUPFAM" id="SSF50911">
    <property type="entry name" value="Mannose 6-phosphate receptor domain"/>
    <property type="match status" value="1"/>
</dbReference>
<dbReference type="GO" id="GO:0031966">
    <property type="term" value="C:mitochondrial membrane"/>
    <property type="evidence" value="ECO:0007669"/>
    <property type="project" value="UniProtKB-SubCell"/>
</dbReference>
<keyword evidence="21" id="KW-1185">Reference proteome</keyword>
<sequence>MPPKSQQNWTLRLKSSRKTLFISVAPSTTLKKLKAELAVALAQTSQAVDENSVKLALPKDDRCTSWNEITEKDSMKLDAVEGLRDMCVVGYAVGDDRFTAELPVEPADEEEQDEEEQLREFRAGMNVEEPSQIEEKTYAPFQHYQRSPLGMFAPLLLLPLLAAYVAGDCKYTVNDHTYDLAPLAGPHSVSSIWDTPPSVTNTTYTIDVCGRLRKADGMSSDDFCDEETRVCSVTRIQRGDQSLISRVISIARDPVEPSLAGLSDNREGFALAFHNGKNSVTSRAQSARTEFICEKDAAKEGLTYKSIDFGGDTTVVHLEWHTRFACLDVPKNLPPPEKDGKHGEHPPPPHDGDRSRSWGFFTWLIIVVFLVIAAYIIVGSFLNYNRYGATNWSDLLPHAESLRDLPWLLKDFGRACLDVIKGRRTATGGYEGV</sequence>
<evidence type="ECO:0000313" key="21">
    <source>
        <dbReference type="Proteomes" id="UP000033140"/>
    </source>
</evidence>
<dbReference type="GO" id="GO:0034045">
    <property type="term" value="C:phagophore assembly site membrane"/>
    <property type="evidence" value="ECO:0007669"/>
    <property type="project" value="UniProtKB-SubCell"/>
</dbReference>
<feature type="domain" description="MRH" evidence="19">
    <location>
        <begin position="167"/>
        <end position="328"/>
    </location>
</feature>
<dbReference type="GO" id="GO:0006914">
    <property type="term" value="P:autophagy"/>
    <property type="evidence" value="ECO:0007669"/>
    <property type="project" value="UniProtKB-KW"/>
</dbReference>
<reference evidence="20 21" key="2">
    <citation type="journal article" date="2014" name="J. Gen. Appl. Microbiol.">
        <title>The early diverging ascomycetous budding yeast Saitoella complicata has three histone deacetylases belonging to the Clr6, Hos2, and Rpd3 lineages.</title>
        <authorList>
            <person name="Nishida H."/>
            <person name="Matsumoto T."/>
            <person name="Kondo S."/>
            <person name="Hamamoto M."/>
            <person name="Yoshikawa H."/>
        </authorList>
    </citation>
    <scope>NUCLEOTIDE SEQUENCE [LARGE SCALE GENOMIC DNA]</scope>
    <source>
        <strain evidence="20 21">NRRL Y-17804</strain>
    </source>
</reference>
<keyword evidence="9" id="KW-0732">Signal</keyword>
<keyword evidence="14" id="KW-0496">Mitochondrion</keyword>
<evidence type="ECO:0000256" key="12">
    <source>
        <dbReference type="ARBA" id="ARBA00023006"/>
    </source>
</evidence>
<keyword evidence="11 18" id="KW-1133">Transmembrane helix</keyword>
<evidence type="ECO:0000313" key="20">
    <source>
        <dbReference type="EMBL" id="GAO50145.1"/>
    </source>
</evidence>
<keyword evidence="10" id="KW-0653">Protein transport</keyword>
<comment type="caution">
    <text evidence="20">The sequence shown here is derived from an EMBL/GenBank/DDBJ whole genome shotgun (WGS) entry which is preliminary data.</text>
</comment>
<evidence type="ECO:0000256" key="14">
    <source>
        <dbReference type="ARBA" id="ARBA00023128"/>
    </source>
</evidence>
<dbReference type="GO" id="GO:0030659">
    <property type="term" value="C:cytoplasmic vesicle membrane"/>
    <property type="evidence" value="ECO:0007669"/>
    <property type="project" value="UniProtKB-SubCell"/>
</dbReference>
<evidence type="ECO:0000256" key="1">
    <source>
        <dbReference type="ARBA" id="ARBA00004304"/>
    </source>
</evidence>
<reference evidence="20 21" key="1">
    <citation type="journal article" date="2011" name="J. Gen. Appl. Microbiol.">
        <title>Draft genome sequencing of the enigmatic yeast Saitoella complicata.</title>
        <authorList>
            <person name="Nishida H."/>
            <person name="Hamamoto M."/>
            <person name="Sugiyama J."/>
        </authorList>
    </citation>
    <scope>NUCLEOTIDE SEQUENCE [LARGE SCALE GENOMIC DNA]</scope>
    <source>
        <strain evidence="20 21">NRRL Y-17804</strain>
    </source>
</reference>
<keyword evidence="7" id="KW-0813">Transport</keyword>
<dbReference type="EMBL" id="BACD03000029">
    <property type="protein sequence ID" value="GAO50145.1"/>
    <property type="molecule type" value="Genomic_DNA"/>
</dbReference>
<evidence type="ECO:0000256" key="13">
    <source>
        <dbReference type="ARBA" id="ARBA00023034"/>
    </source>
</evidence>
<evidence type="ECO:0000256" key="9">
    <source>
        <dbReference type="ARBA" id="ARBA00022729"/>
    </source>
</evidence>
<dbReference type="STRING" id="698492.A0A0E9NL53"/>
<evidence type="ECO:0000256" key="18">
    <source>
        <dbReference type="SAM" id="Phobius"/>
    </source>
</evidence>
<dbReference type="AlphaFoldDB" id="A0A0E9NL53"/>
<dbReference type="PANTHER" id="PTHR15071">
    <property type="entry name" value="MANNOSE-6-PHOSPHATE RECEPTOR FAMILY MEMBER"/>
    <property type="match status" value="1"/>
</dbReference>
<evidence type="ECO:0000256" key="6">
    <source>
        <dbReference type="ARBA" id="ARBA00013776"/>
    </source>
</evidence>
<dbReference type="InterPro" id="IPR009011">
    <property type="entry name" value="Man6P_isomerase_rcpt-bd_dom_sf"/>
</dbReference>
<name>A0A0E9NL53_SAICN</name>
<gene>
    <name evidence="20" type="ORF">G7K_4280-t1</name>
</gene>
<evidence type="ECO:0000256" key="4">
    <source>
        <dbReference type="ARBA" id="ARBA00004614"/>
    </source>
</evidence>
<keyword evidence="17" id="KW-0968">Cytoplasmic vesicle</keyword>
<keyword evidence="15 18" id="KW-0472">Membrane</keyword>
<proteinExistence type="inferred from homology"/>
<evidence type="ECO:0000256" key="8">
    <source>
        <dbReference type="ARBA" id="ARBA00022692"/>
    </source>
</evidence>
<comment type="similarity">
    <text evidence="5">Belongs to the ATG27 family.</text>
</comment>
<evidence type="ECO:0000256" key="3">
    <source>
        <dbReference type="ARBA" id="ARBA00004472"/>
    </source>
</evidence>
<evidence type="ECO:0000256" key="2">
    <source>
        <dbReference type="ARBA" id="ARBA00004358"/>
    </source>
</evidence>
<dbReference type="InterPro" id="IPR044865">
    <property type="entry name" value="MRH_dom"/>
</dbReference>
<feature type="transmembrane region" description="Helical" evidence="18">
    <location>
        <begin position="358"/>
        <end position="378"/>
    </location>
</feature>
<comment type="subcellular location">
    <subcellularLocation>
        <location evidence="2">Cytoplasmic vesicle membrane</location>
        <topology evidence="2">Single-pass type I membrane protein</topology>
    </subcellularLocation>
    <subcellularLocation>
        <location evidence="4">Golgi apparatus membrane</location>
        <topology evidence="4">Single-pass type I membrane protein</topology>
    </subcellularLocation>
    <subcellularLocation>
        <location evidence="1">Mitochondrion membrane</location>
        <topology evidence="1">Single-pass membrane protein</topology>
    </subcellularLocation>
    <subcellularLocation>
        <location evidence="3">Preautophagosomal structure membrane</location>
        <topology evidence="3">Single-pass type I membrane protein</topology>
    </subcellularLocation>
</comment>
<dbReference type="GO" id="GO:0000139">
    <property type="term" value="C:Golgi membrane"/>
    <property type="evidence" value="ECO:0007669"/>
    <property type="project" value="UniProtKB-SubCell"/>
</dbReference>
<evidence type="ECO:0000256" key="10">
    <source>
        <dbReference type="ARBA" id="ARBA00022927"/>
    </source>
</evidence>
<evidence type="ECO:0000256" key="15">
    <source>
        <dbReference type="ARBA" id="ARBA00023136"/>
    </source>
</evidence>
<dbReference type="OMA" id="GSSHWGF"/>
<keyword evidence="13" id="KW-0333">Golgi apparatus</keyword>
<dbReference type="PANTHER" id="PTHR15071:SF13">
    <property type="entry name" value="AUTOPHAGY-RELATED PROTEIN 27"/>
    <property type="match status" value="1"/>
</dbReference>
<dbReference type="Pfam" id="PF09451">
    <property type="entry name" value="ATG27"/>
    <property type="match status" value="1"/>
</dbReference>
<dbReference type="GO" id="GO:0015031">
    <property type="term" value="P:protein transport"/>
    <property type="evidence" value="ECO:0007669"/>
    <property type="project" value="UniProtKB-KW"/>
</dbReference>
<evidence type="ECO:0000256" key="17">
    <source>
        <dbReference type="ARBA" id="ARBA00023329"/>
    </source>
</evidence>
<keyword evidence="8 18" id="KW-0812">Transmembrane</keyword>
<evidence type="ECO:0000256" key="16">
    <source>
        <dbReference type="ARBA" id="ARBA00023157"/>
    </source>
</evidence>
<dbReference type="InterPro" id="IPR018939">
    <property type="entry name" value="Autophagy-rel_prot_27"/>
</dbReference>
<evidence type="ECO:0000256" key="5">
    <source>
        <dbReference type="ARBA" id="ARBA00005363"/>
    </source>
</evidence>
<dbReference type="Gene3D" id="2.70.130.10">
    <property type="entry name" value="Mannose-6-phosphate receptor binding domain"/>
    <property type="match status" value="1"/>
</dbReference>
<dbReference type="PROSITE" id="PS51914">
    <property type="entry name" value="MRH"/>
    <property type="match status" value="1"/>
</dbReference>
<evidence type="ECO:0000256" key="11">
    <source>
        <dbReference type="ARBA" id="ARBA00022989"/>
    </source>
</evidence>
<accession>A0A0E9NL53</accession>
<evidence type="ECO:0000259" key="19">
    <source>
        <dbReference type="PROSITE" id="PS51914"/>
    </source>
</evidence>
<organism evidence="20 21">
    <name type="scientific">Saitoella complicata (strain BCRC 22490 / CBS 7301 / JCM 7358 / NBRC 10748 / NRRL Y-17804)</name>
    <dbReference type="NCBI Taxonomy" id="698492"/>
    <lineage>
        <taxon>Eukaryota</taxon>
        <taxon>Fungi</taxon>
        <taxon>Dikarya</taxon>
        <taxon>Ascomycota</taxon>
        <taxon>Taphrinomycotina</taxon>
        <taxon>Taphrinomycotina incertae sedis</taxon>
        <taxon>Saitoella</taxon>
    </lineage>
</organism>